<name>A0ABR4QN33_9CEST</name>
<keyword evidence="10" id="KW-1185">Reference proteome</keyword>
<organism evidence="9 10">
    <name type="scientific">Taenia crassiceps</name>
    <dbReference type="NCBI Taxonomy" id="6207"/>
    <lineage>
        <taxon>Eukaryota</taxon>
        <taxon>Metazoa</taxon>
        <taxon>Spiralia</taxon>
        <taxon>Lophotrochozoa</taxon>
        <taxon>Platyhelminthes</taxon>
        <taxon>Cestoda</taxon>
        <taxon>Eucestoda</taxon>
        <taxon>Cyclophyllidea</taxon>
        <taxon>Taeniidae</taxon>
        <taxon>Taenia</taxon>
    </lineage>
</organism>
<feature type="domain" description="DNA mismatch repair protein MutS core" evidence="7">
    <location>
        <begin position="77"/>
        <end position="552"/>
    </location>
</feature>
<dbReference type="InterPro" id="IPR036187">
    <property type="entry name" value="DNA_mismatch_repair_MutS_sf"/>
</dbReference>
<protein>
    <submittedName>
        <fullName evidence="9">Uncharacterized protein</fullName>
    </submittedName>
</protein>
<comment type="similarity">
    <text evidence="1">Belongs to the DNA mismatch repair MutS family.</text>
</comment>
<accession>A0ABR4QN33</accession>
<dbReference type="PANTHER" id="PTHR11361:SF21">
    <property type="entry name" value="MUTS PROTEIN HOMOLOG 4"/>
    <property type="match status" value="1"/>
</dbReference>
<feature type="compositionally biased region" description="Polar residues" evidence="6">
    <location>
        <begin position="884"/>
        <end position="898"/>
    </location>
</feature>
<evidence type="ECO:0000313" key="10">
    <source>
        <dbReference type="Proteomes" id="UP001651158"/>
    </source>
</evidence>
<evidence type="ECO:0000313" key="9">
    <source>
        <dbReference type="EMBL" id="KAL5111109.1"/>
    </source>
</evidence>
<evidence type="ECO:0000259" key="7">
    <source>
        <dbReference type="SMART" id="SM00533"/>
    </source>
</evidence>
<feature type="region of interest" description="Disordered" evidence="6">
    <location>
        <begin position="928"/>
        <end position="983"/>
    </location>
</feature>
<feature type="compositionally biased region" description="Polar residues" evidence="6">
    <location>
        <begin position="928"/>
        <end position="956"/>
    </location>
</feature>
<evidence type="ECO:0000256" key="2">
    <source>
        <dbReference type="ARBA" id="ARBA00022741"/>
    </source>
</evidence>
<keyword evidence="5" id="KW-0469">Meiosis</keyword>
<dbReference type="SMART" id="SM00533">
    <property type="entry name" value="MUTSd"/>
    <property type="match status" value="1"/>
</dbReference>
<dbReference type="InterPro" id="IPR045076">
    <property type="entry name" value="MutS"/>
</dbReference>
<evidence type="ECO:0000256" key="3">
    <source>
        <dbReference type="ARBA" id="ARBA00022840"/>
    </source>
</evidence>
<feature type="compositionally biased region" description="Basic and acidic residues" evidence="6">
    <location>
        <begin position="868"/>
        <end position="881"/>
    </location>
</feature>
<comment type="caution">
    <text evidence="9">The sequence shown here is derived from an EMBL/GenBank/DDBJ whole genome shotgun (WGS) entry which is preliminary data.</text>
</comment>
<dbReference type="SUPFAM" id="SSF48334">
    <property type="entry name" value="DNA repair protein MutS, domain III"/>
    <property type="match status" value="1"/>
</dbReference>
<evidence type="ECO:0000256" key="4">
    <source>
        <dbReference type="ARBA" id="ARBA00023125"/>
    </source>
</evidence>
<evidence type="ECO:0000259" key="8">
    <source>
        <dbReference type="SMART" id="SM00534"/>
    </source>
</evidence>
<dbReference type="Gene3D" id="3.40.50.300">
    <property type="entry name" value="P-loop containing nucleotide triphosphate hydrolases"/>
    <property type="match status" value="1"/>
</dbReference>
<reference evidence="9 10" key="1">
    <citation type="journal article" date="2022" name="Front. Cell. Infect. Microbiol.">
        <title>The Genomes of Two Strains of Taenia crassiceps the Animal Model for the Study of Human Cysticercosis.</title>
        <authorList>
            <person name="Bobes R.J."/>
            <person name="Estrada K."/>
            <person name="Rios-Valencia D.G."/>
            <person name="Calderon-Gallegos A."/>
            <person name="de la Torre P."/>
            <person name="Carrero J.C."/>
            <person name="Sanchez-Flores A."/>
            <person name="Laclette J.P."/>
        </authorList>
    </citation>
    <scope>NUCLEOTIDE SEQUENCE [LARGE SCALE GENOMIC DNA]</scope>
    <source>
        <strain evidence="9">WFUcys</strain>
    </source>
</reference>
<feature type="compositionally biased region" description="Polar residues" evidence="6">
    <location>
        <begin position="965"/>
        <end position="975"/>
    </location>
</feature>
<dbReference type="InterPro" id="IPR007696">
    <property type="entry name" value="DNA_mismatch_repair_MutS_core"/>
</dbReference>
<keyword evidence="4" id="KW-0238">DNA-binding</keyword>
<dbReference type="InterPro" id="IPR000432">
    <property type="entry name" value="DNA_mismatch_repair_MutS_C"/>
</dbReference>
<dbReference type="SMART" id="SM00534">
    <property type="entry name" value="MUTSac"/>
    <property type="match status" value="1"/>
</dbReference>
<evidence type="ECO:0000256" key="1">
    <source>
        <dbReference type="ARBA" id="ARBA00006271"/>
    </source>
</evidence>
<evidence type="ECO:0000256" key="6">
    <source>
        <dbReference type="SAM" id="MobiDB-lite"/>
    </source>
</evidence>
<feature type="domain" description="DNA mismatch repair proteins mutS family" evidence="8">
    <location>
        <begin position="568"/>
        <end position="817"/>
    </location>
</feature>
<dbReference type="InterPro" id="IPR027417">
    <property type="entry name" value="P-loop_NTPase"/>
</dbReference>
<dbReference type="EMBL" id="JAKROA010000001">
    <property type="protein sequence ID" value="KAL5111109.1"/>
    <property type="molecule type" value="Genomic_DNA"/>
</dbReference>
<keyword evidence="2" id="KW-0547">Nucleotide-binding</keyword>
<feature type="region of interest" description="Disordered" evidence="6">
    <location>
        <begin position="857"/>
        <end position="912"/>
    </location>
</feature>
<dbReference type="SUPFAM" id="SSF52540">
    <property type="entry name" value="P-loop containing nucleoside triphosphate hydrolases"/>
    <property type="match status" value="1"/>
</dbReference>
<dbReference type="Gene3D" id="1.10.1420.10">
    <property type="match status" value="5"/>
</dbReference>
<dbReference type="Pfam" id="PF05192">
    <property type="entry name" value="MutS_III"/>
    <property type="match status" value="1"/>
</dbReference>
<dbReference type="Proteomes" id="UP001651158">
    <property type="component" value="Unassembled WGS sequence"/>
</dbReference>
<proteinExistence type="inferred from homology"/>
<sequence length="1060" mass="115841">MFIFKDLSQHTNPFKYTVIYYGLSAAAALLNYLETAKRVYYAPKSLQVNFGCSTQATMLDATSAIRLCLVSRLGRSRDSQTLFKAINYTCTLSGARRLRGCLLEPPNDLNTITYRQDSVAELISKPQILLEVQNVLAKFPAIDSLLSMCVHLSEFPEPRTDLLTGTATSASCIITSTAGAAVHRCSTSFFGDPDAEEDLLTPSSDVERDHRPIRPRADTVSGLKISPSAPTSNIASARRLSVGGDSDTASSLVSAVTIGSNAELRITKLIAIKHMLDLIQPLHDSLKGTSSALLKTYREILSDAGYIELLEKMTTVLHQDARVCKGTLQMRVQKCFAIKSGINVLLDLTRRAYAEQVDDISHYVKGLASEYSLPLRVGYNKARGFFIQIPEQALCLPLAPRSRFCGAGTTSNLVLGSESCAKSTGSHITRSPTGSQSNTRRQGLPEVFIKVQVARGLINCTTAELVKLNERVKGSLNEVYLIADNLACKLIHDLHPEMSLFYRLSEAVSGLDLLCSLARIVVSAPPGHCFVRPVFGDTLAVQEGRHMIMDRFGDSPPVSNNTFASASQNVLIILGTSMSGKTTYLVQVALMQILAQIGAFVPAKFAAFRLTDKIFVRMGCRDDMSTNASTFALEMREVGHMLRSATDNSLLLIDDLGLSTTDEDCFSLSYAICDALAKRRAFSFFTSSDAGLSRLQFVHLNVEICHFEVEIQGTIQGGRRIHGPRKANSSRAESFASSSFDESLEMPAGGEEAPVVIGAERAKDDDTRTLYRFTYRLKKGVGKVTHSERLFHVAVIDQIGLIALDPDLISITKKYYNILMSGRTSETDTATSNAKTPNVVNVASSAVDPALIAGKKAIGRTETMTPKENQEATSREIEEGRVQSGDQIPSLDRSSNVSESEEQEAPSRNSRLEAIENVNMDMDEGASRLTTSTPLAPTQPFTDQTSKTTSLETHQNNGKEGESGGQENEGATTASPDKAISRGGRELNSADRMAHRLMQQVQMLACVLRCVERVSVSTTGDSSTQKEKEEEVRTARQDILFHLAFLRDRYAMVLKELKED</sequence>
<dbReference type="Pfam" id="PF00488">
    <property type="entry name" value="MutS_V"/>
    <property type="match status" value="1"/>
</dbReference>
<keyword evidence="3" id="KW-0067">ATP-binding</keyword>
<evidence type="ECO:0000256" key="5">
    <source>
        <dbReference type="ARBA" id="ARBA00023254"/>
    </source>
</evidence>
<gene>
    <name evidence="9" type="ORF">TcWFU_000175</name>
</gene>
<dbReference type="PANTHER" id="PTHR11361">
    <property type="entry name" value="DNA MISMATCH REPAIR PROTEIN MUTS FAMILY MEMBER"/>
    <property type="match status" value="1"/>
</dbReference>